<feature type="region of interest" description="Disordered" evidence="2">
    <location>
        <begin position="181"/>
        <end position="203"/>
    </location>
</feature>
<evidence type="ECO:0000256" key="2">
    <source>
        <dbReference type="SAM" id="MobiDB-lite"/>
    </source>
</evidence>
<evidence type="ECO:0000313" key="5">
    <source>
        <dbReference type="Proteomes" id="UP000031737"/>
    </source>
</evidence>
<feature type="zinc finger region" description="C3H1-type" evidence="1">
    <location>
        <begin position="214"/>
        <end position="235"/>
    </location>
</feature>
<dbReference type="EMBL" id="AUPL01000038">
    <property type="protein sequence ID" value="ESL12198.1"/>
    <property type="molecule type" value="Genomic_DNA"/>
</dbReference>
<dbReference type="InterPro" id="IPR000571">
    <property type="entry name" value="Znf_CCCH"/>
</dbReference>
<dbReference type="GO" id="GO:0008270">
    <property type="term" value="F:zinc ion binding"/>
    <property type="evidence" value="ECO:0007669"/>
    <property type="project" value="UniProtKB-KW"/>
</dbReference>
<keyword evidence="1" id="KW-0479">Metal-binding</keyword>
<dbReference type="OrthoDB" id="250836at2759"/>
<dbReference type="PROSITE" id="PS50103">
    <property type="entry name" value="ZF_C3H1"/>
    <property type="match status" value="1"/>
</dbReference>
<name>A0A061J9S8_TRYRA</name>
<comment type="caution">
    <text evidence="4">The sequence shown here is derived from an EMBL/GenBank/DDBJ whole genome shotgun (WGS) entry which is preliminary data.</text>
</comment>
<dbReference type="VEuPathDB" id="TriTrypDB:TRSC58_00038"/>
<accession>A0A061J9S8</accession>
<dbReference type="Proteomes" id="UP000031737">
    <property type="component" value="Unassembled WGS sequence"/>
</dbReference>
<feature type="domain" description="C3H1-type" evidence="3">
    <location>
        <begin position="214"/>
        <end position="235"/>
    </location>
</feature>
<evidence type="ECO:0000259" key="3">
    <source>
        <dbReference type="PROSITE" id="PS50103"/>
    </source>
</evidence>
<keyword evidence="1" id="KW-0863">Zinc-finger</keyword>
<evidence type="ECO:0000313" key="4">
    <source>
        <dbReference type="EMBL" id="ESL12198.1"/>
    </source>
</evidence>
<feature type="region of interest" description="Disordered" evidence="2">
    <location>
        <begin position="89"/>
        <end position="110"/>
    </location>
</feature>
<keyword evidence="5" id="KW-1185">Reference proteome</keyword>
<evidence type="ECO:0000256" key="1">
    <source>
        <dbReference type="PROSITE-ProRule" id="PRU00723"/>
    </source>
</evidence>
<proteinExistence type="predicted"/>
<protein>
    <recommendedName>
        <fullName evidence="3">C3H1-type domain-containing protein</fullName>
    </recommendedName>
</protein>
<reference evidence="4 5" key="1">
    <citation type="submission" date="2013-07" db="EMBL/GenBank/DDBJ databases">
        <authorList>
            <person name="Stoco P.H."/>
            <person name="Wagner G."/>
            <person name="Gerber A."/>
            <person name="Zaha A."/>
            <person name="Thompson C."/>
            <person name="Bartholomeu D.C."/>
            <person name="Luckemeyer D.D."/>
            <person name="Bahia D."/>
            <person name="Loreto E."/>
            <person name="Prestes E.B."/>
            <person name="Lima F.M."/>
            <person name="Rodrigues-Luiz G."/>
            <person name="Vallejo G.A."/>
            <person name="Filho J.F."/>
            <person name="Monteiro K.M."/>
            <person name="Tyler K.M."/>
            <person name="de Almeida L.G."/>
            <person name="Ortiz M.F."/>
            <person name="Siervo M.A."/>
            <person name="de Moraes M.H."/>
            <person name="Cunha O.L."/>
            <person name="Mendonca-Neto R."/>
            <person name="Silva R."/>
            <person name="Teixeira S.M."/>
            <person name="Murta S.M."/>
            <person name="Sincero T.C."/>
            <person name="Mendes T.A."/>
            <person name="Urmenyi T.P."/>
            <person name="Silva V.G."/>
            <person name="da Rocha W.D."/>
            <person name="Andersson B."/>
            <person name="Romanha A.J."/>
            <person name="Steindel M."/>
            <person name="de Vasconcelos A.T."/>
            <person name="Grisard E.C."/>
        </authorList>
    </citation>
    <scope>NUCLEOTIDE SEQUENCE [LARGE SCALE GENOMIC DNA]</scope>
    <source>
        <strain evidence="4 5">SC58</strain>
    </source>
</reference>
<gene>
    <name evidence="4" type="ORF">TRSC58_00038</name>
</gene>
<keyword evidence="1" id="KW-0862">Zinc</keyword>
<organism evidence="4 5">
    <name type="scientific">Trypanosoma rangeli SC58</name>
    <dbReference type="NCBI Taxonomy" id="429131"/>
    <lineage>
        <taxon>Eukaryota</taxon>
        <taxon>Discoba</taxon>
        <taxon>Euglenozoa</taxon>
        <taxon>Kinetoplastea</taxon>
        <taxon>Metakinetoplastina</taxon>
        <taxon>Trypanosomatida</taxon>
        <taxon>Trypanosomatidae</taxon>
        <taxon>Trypanosoma</taxon>
        <taxon>Herpetosoma</taxon>
    </lineage>
</organism>
<sequence>MFFIDPPSRSFRLPSPAPVFAQSFSQLNPTPSMISLNDVQSCTSEGTVTPHQTPLFTVSQPNSVIAAPLPPAAVVWTPNNMYGTTPMGGGPEAGTGQFISSKGPDGPPMSSMQSVFIPQLQQLQQPQQSQTSTCPLVYMLTTVAVPQPYTQTALPEQQNRQVPLYQRHLFPMEGSSIASSSSMHAHTVNPSGPARNSDVVQTRGSGNKVNVNVVCRHFINSCCNRRKCRFLHTLSESSVTNV</sequence>
<dbReference type="AlphaFoldDB" id="A0A061J9S8"/>